<organism evidence="10 11">
    <name type="scientific">Stakelama flava</name>
    <dbReference type="NCBI Taxonomy" id="2860338"/>
    <lineage>
        <taxon>Bacteria</taxon>
        <taxon>Pseudomonadati</taxon>
        <taxon>Pseudomonadota</taxon>
        <taxon>Alphaproteobacteria</taxon>
        <taxon>Sphingomonadales</taxon>
        <taxon>Sphingomonadaceae</taxon>
        <taxon>Stakelama</taxon>
    </lineage>
</organism>
<evidence type="ECO:0000256" key="1">
    <source>
        <dbReference type="ARBA" id="ARBA00004651"/>
    </source>
</evidence>
<feature type="transmembrane region" description="Helical" evidence="8">
    <location>
        <begin position="37"/>
        <end position="59"/>
    </location>
</feature>
<dbReference type="EMBL" id="JAHWZX010000004">
    <property type="protein sequence ID" value="MBW4330414.1"/>
    <property type="molecule type" value="Genomic_DNA"/>
</dbReference>
<keyword evidence="10" id="KW-0969">Cilium</keyword>
<dbReference type="PANTHER" id="PTHR30531">
    <property type="entry name" value="FLAGELLAR BIOSYNTHETIC PROTEIN FLHB"/>
    <property type="match status" value="1"/>
</dbReference>
<evidence type="ECO:0000256" key="6">
    <source>
        <dbReference type="ARBA" id="ARBA00023136"/>
    </source>
</evidence>
<evidence type="ECO:0000256" key="4">
    <source>
        <dbReference type="ARBA" id="ARBA00022692"/>
    </source>
</evidence>
<feature type="compositionally biased region" description="Basic and acidic residues" evidence="9">
    <location>
        <begin position="7"/>
        <end position="27"/>
    </location>
</feature>
<evidence type="ECO:0000256" key="2">
    <source>
        <dbReference type="ARBA" id="ARBA00010690"/>
    </source>
</evidence>
<evidence type="ECO:0000256" key="3">
    <source>
        <dbReference type="ARBA" id="ARBA00022475"/>
    </source>
</evidence>
<sequence>MAEEPDKDQKTEDPTPKRLEDARKKGDTATAQEVRHAAMFAALLVAVAFIGTYVVNSLAQKMAVLWDRAETFRITPDGVQSLAATLFGALAITVLPLLAAMVAFAIMGGLLQGPPTISWSRLQPKWSKLSPVSGAKRLFGPRAFVDFGKTLAKLIAVVLVGGFVVRPFLPGFNSMVGLDPVGIAGLTHNIIVAVLRAVVVLVAAIAIFDVFYQRHSWFKKLRMSRQEVKDEHKDQEGDPQIKAKIRQIGMQRSRRRMMAAVPKASVVITNPTHFAVALQYDHGAMAAPVVVAKGTDEVALKIRTIATEAGVPLVENRPLARALHASAEIDRPIPVEHYAAVAEIISYVMKLARERQGG</sequence>
<keyword evidence="8" id="KW-0813">Transport</keyword>
<dbReference type="RefSeq" id="WP_219237525.1">
    <property type="nucleotide sequence ID" value="NZ_JAHWZX010000004.1"/>
</dbReference>
<keyword evidence="11" id="KW-1185">Reference proteome</keyword>
<keyword evidence="8" id="KW-1005">Bacterial flagellum biogenesis</keyword>
<keyword evidence="10" id="KW-0966">Cell projection</keyword>
<feature type="transmembrane region" description="Helical" evidence="8">
    <location>
        <begin position="151"/>
        <end position="169"/>
    </location>
</feature>
<evidence type="ECO:0000313" key="11">
    <source>
        <dbReference type="Proteomes" id="UP001197214"/>
    </source>
</evidence>
<evidence type="ECO:0000256" key="7">
    <source>
        <dbReference type="ARBA" id="ARBA00025078"/>
    </source>
</evidence>
<keyword evidence="8" id="KW-0653">Protein transport</keyword>
<dbReference type="NCBIfam" id="TIGR00328">
    <property type="entry name" value="flhB"/>
    <property type="match status" value="1"/>
</dbReference>
<dbReference type="InterPro" id="IPR006136">
    <property type="entry name" value="FlhB"/>
</dbReference>
<keyword evidence="5 8" id="KW-1133">Transmembrane helix</keyword>
<reference evidence="10 11" key="1">
    <citation type="submission" date="2021-07" db="EMBL/GenBank/DDBJ databases">
        <title>Stakelama flava sp. nov., a novel endophytic bacterium isolated from branch of Kandelia candel.</title>
        <authorList>
            <person name="Tuo L."/>
        </authorList>
    </citation>
    <scope>NUCLEOTIDE SEQUENCE [LARGE SCALE GENOMIC DNA]</scope>
    <source>
        <strain evidence="10 11">CBK3Z-3</strain>
    </source>
</reference>
<comment type="subcellular location">
    <subcellularLocation>
        <location evidence="1">Cell membrane</location>
        <topology evidence="1">Multi-pass membrane protein</topology>
    </subcellularLocation>
</comment>
<evidence type="ECO:0000256" key="9">
    <source>
        <dbReference type="SAM" id="MobiDB-lite"/>
    </source>
</evidence>
<evidence type="ECO:0000256" key="8">
    <source>
        <dbReference type="RuleBase" id="RU364091"/>
    </source>
</evidence>
<gene>
    <name evidence="8 10" type="primary">flhB</name>
    <name evidence="10" type="ORF">KY084_05945</name>
</gene>
<keyword evidence="3 8" id="KW-1003">Cell membrane</keyword>
<protein>
    <recommendedName>
        <fullName evidence="8">Flagellar biosynthetic protein FlhB</fullName>
    </recommendedName>
</protein>
<evidence type="ECO:0000313" key="10">
    <source>
        <dbReference type="EMBL" id="MBW4330414.1"/>
    </source>
</evidence>
<dbReference type="InterPro" id="IPR006135">
    <property type="entry name" value="T3SS_substrate_exporter"/>
</dbReference>
<feature type="transmembrane region" description="Helical" evidence="8">
    <location>
        <begin position="79"/>
        <end position="111"/>
    </location>
</feature>
<dbReference type="Pfam" id="PF01312">
    <property type="entry name" value="Bac_export_2"/>
    <property type="match status" value="1"/>
</dbReference>
<comment type="similarity">
    <text evidence="2 8">Belongs to the type III secretion exporter family.</text>
</comment>
<feature type="transmembrane region" description="Helical" evidence="8">
    <location>
        <begin position="189"/>
        <end position="212"/>
    </location>
</feature>
<dbReference type="PANTHER" id="PTHR30531:SF12">
    <property type="entry name" value="FLAGELLAR BIOSYNTHETIC PROTEIN FLHB"/>
    <property type="match status" value="1"/>
</dbReference>
<keyword evidence="10" id="KW-0282">Flagellum</keyword>
<evidence type="ECO:0000256" key="5">
    <source>
        <dbReference type="ARBA" id="ARBA00022989"/>
    </source>
</evidence>
<keyword evidence="4 8" id="KW-0812">Transmembrane</keyword>
<keyword evidence="8" id="KW-1006">Bacterial flagellum protein export</keyword>
<comment type="function">
    <text evidence="7 8">Required for formation of the rod structure in the basal body of the flagellar apparatus. Together with FliI and FliH, may constitute the export apparatus of flagellin.</text>
</comment>
<feature type="region of interest" description="Disordered" evidence="9">
    <location>
        <begin position="1"/>
        <end position="28"/>
    </location>
</feature>
<name>A0ABS6XJN3_9SPHN</name>
<comment type="caution">
    <text evidence="10">The sequence shown here is derived from an EMBL/GenBank/DDBJ whole genome shotgun (WGS) entry which is preliminary data.</text>
</comment>
<proteinExistence type="inferred from homology"/>
<accession>A0ABS6XJN3</accession>
<dbReference type="Proteomes" id="UP001197214">
    <property type="component" value="Unassembled WGS sequence"/>
</dbReference>
<keyword evidence="6 8" id="KW-0472">Membrane</keyword>